<evidence type="ECO:0000256" key="2">
    <source>
        <dbReference type="ARBA" id="ARBA00022651"/>
    </source>
</evidence>
<evidence type="ECO:0000256" key="4">
    <source>
        <dbReference type="ARBA" id="ARBA00023277"/>
    </source>
</evidence>
<dbReference type="CDD" id="cd09004">
    <property type="entry name" value="GH43_bXyl-like"/>
    <property type="match status" value="1"/>
</dbReference>
<dbReference type="InterPro" id="IPR007934">
    <property type="entry name" value="AbfB_ABD"/>
</dbReference>
<dbReference type="CDD" id="cd23399">
    <property type="entry name" value="beta-trefoil_ABD_ABFB"/>
    <property type="match status" value="1"/>
</dbReference>
<dbReference type="InterPro" id="IPR006710">
    <property type="entry name" value="Glyco_hydro_43"/>
</dbReference>
<evidence type="ECO:0000256" key="7">
    <source>
        <dbReference type="SAM" id="SignalP"/>
    </source>
</evidence>
<proteinExistence type="inferred from homology"/>
<comment type="similarity">
    <text evidence="1 6">Belongs to the glycosyl hydrolase 43 family.</text>
</comment>
<dbReference type="Pfam" id="PF05270">
    <property type="entry name" value="AbfB"/>
    <property type="match status" value="1"/>
</dbReference>
<dbReference type="InterPro" id="IPR052176">
    <property type="entry name" value="Glycosyl_Hydrlase_43_Enz"/>
</dbReference>
<feature type="chain" id="PRO_5045902481" description="Alpha-L-arabinofuranosidase B arabinose-binding domain-containing protein" evidence="7">
    <location>
        <begin position="27"/>
        <end position="465"/>
    </location>
</feature>
<evidence type="ECO:0000259" key="8">
    <source>
        <dbReference type="Pfam" id="PF05270"/>
    </source>
</evidence>
<accession>A0ABP4ZL89</accession>
<dbReference type="Pfam" id="PF04616">
    <property type="entry name" value="Glyco_hydro_43"/>
    <property type="match status" value="1"/>
</dbReference>
<keyword evidence="4" id="KW-0119">Carbohydrate metabolism</keyword>
<dbReference type="RefSeq" id="WP_344102237.1">
    <property type="nucleotide sequence ID" value="NZ_BAAANL010000003.1"/>
</dbReference>
<dbReference type="Gene3D" id="2.80.10.50">
    <property type="match status" value="1"/>
</dbReference>
<evidence type="ECO:0000256" key="5">
    <source>
        <dbReference type="ARBA" id="ARBA00023295"/>
    </source>
</evidence>
<evidence type="ECO:0000313" key="9">
    <source>
        <dbReference type="EMBL" id="GAA1862538.1"/>
    </source>
</evidence>
<feature type="signal peptide" evidence="7">
    <location>
        <begin position="1"/>
        <end position="26"/>
    </location>
</feature>
<feature type="domain" description="Alpha-L-arabinofuranosidase B arabinose-binding" evidence="8">
    <location>
        <begin position="37"/>
        <end position="168"/>
    </location>
</feature>
<evidence type="ECO:0000256" key="6">
    <source>
        <dbReference type="RuleBase" id="RU361187"/>
    </source>
</evidence>
<evidence type="ECO:0000256" key="3">
    <source>
        <dbReference type="ARBA" id="ARBA00022801"/>
    </source>
</evidence>
<dbReference type="Proteomes" id="UP001501094">
    <property type="component" value="Unassembled WGS sequence"/>
</dbReference>
<dbReference type="PANTHER" id="PTHR43772">
    <property type="entry name" value="ENDO-1,4-BETA-XYLANASE"/>
    <property type="match status" value="1"/>
</dbReference>
<comment type="caution">
    <text evidence="9">The sequence shown here is derived from an EMBL/GenBank/DDBJ whole genome shotgun (WGS) entry which is preliminary data.</text>
</comment>
<dbReference type="Gene3D" id="2.115.10.20">
    <property type="entry name" value="Glycosyl hydrolase domain, family 43"/>
    <property type="match status" value="1"/>
</dbReference>
<keyword evidence="7" id="KW-0732">Signal</keyword>
<protein>
    <recommendedName>
        <fullName evidence="8">Alpha-L-arabinofuranosidase B arabinose-binding domain-containing protein</fullName>
    </recommendedName>
</protein>
<organism evidence="9 10">
    <name type="scientific">Myceligenerans crystallogenes</name>
    <dbReference type="NCBI Taxonomy" id="316335"/>
    <lineage>
        <taxon>Bacteria</taxon>
        <taxon>Bacillati</taxon>
        <taxon>Actinomycetota</taxon>
        <taxon>Actinomycetes</taxon>
        <taxon>Micrococcales</taxon>
        <taxon>Promicromonosporaceae</taxon>
        <taxon>Myceligenerans</taxon>
    </lineage>
</organism>
<keyword evidence="2" id="KW-0624">Polysaccharide degradation</keyword>
<dbReference type="InterPro" id="IPR036195">
    <property type="entry name" value="AbfB_ABD_sf"/>
</dbReference>
<reference evidence="10" key="1">
    <citation type="journal article" date="2019" name="Int. J. Syst. Evol. Microbiol.">
        <title>The Global Catalogue of Microorganisms (GCM) 10K type strain sequencing project: providing services to taxonomists for standard genome sequencing and annotation.</title>
        <authorList>
            <consortium name="The Broad Institute Genomics Platform"/>
            <consortium name="The Broad Institute Genome Sequencing Center for Infectious Disease"/>
            <person name="Wu L."/>
            <person name="Ma J."/>
        </authorList>
    </citation>
    <scope>NUCLEOTIDE SEQUENCE [LARGE SCALE GENOMIC DNA]</scope>
    <source>
        <strain evidence="10">JCM 14326</strain>
    </source>
</reference>
<dbReference type="InterPro" id="IPR023296">
    <property type="entry name" value="Glyco_hydro_beta-prop_sf"/>
</dbReference>
<dbReference type="PANTHER" id="PTHR43772:SF2">
    <property type="entry name" value="PUTATIVE (AFU_ORTHOLOGUE AFUA_2G04480)-RELATED"/>
    <property type="match status" value="1"/>
</dbReference>
<keyword evidence="10" id="KW-1185">Reference proteome</keyword>
<dbReference type="EMBL" id="BAAANL010000003">
    <property type="protein sequence ID" value="GAA1862538.1"/>
    <property type="molecule type" value="Genomic_DNA"/>
</dbReference>
<keyword evidence="5 6" id="KW-0326">Glycosidase</keyword>
<name>A0ABP4ZL89_9MICO</name>
<gene>
    <name evidence="9" type="ORF">GCM10009751_20420</name>
</gene>
<keyword evidence="3 6" id="KW-0378">Hydrolase</keyword>
<dbReference type="SUPFAM" id="SSF75005">
    <property type="entry name" value="Arabinanase/levansucrase/invertase"/>
    <property type="match status" value="1"/>
</dbReference>
<dbReference type="SUPFAM" id="SSF110221">
    <property type="entry name" value="AbfB domain"/>
    <property type="match status" value="1"/>
</dbReference>
<sequence length="465" mass="50017">MRRTSIAALVAAAFLAPSLLLPAAQAAPTTVALGRASLESVNYAGRFVRHQDYLGRMDPVTSSSDSRLRSDATFTVVPGLASSSCYSFQAVNGMFLRHRDYRVRLETNDGSATFRADATFCAETGSVSGSTTFASYNFPARKLRHKNNELWIDPAEDTALFQADSSFYLRAPWVAKSTANPVVPGLFADPHLTHAGGRYYLYPTTDGYAGWSGTAYTAWSSADLKSWTFHGNILDLGPGVSWADNSAWAPAVVAKNGRYYLYFSGGAASGDTAKQIGVAVSDSPAGPFTDALGRPLVAAGAYTGQAIDPMVFTDTDGTSYLYWGQGALRVVPLNADMTSFDAARVRAITPSGYNEAPFMFRRNGTYYLMWSENDTRSEDYRVAYATSSSPMGPFTNRGVILSKNLGLGIKGPGHHSVVRSPTSDTWYIAYHRFAVPAGNGTNREVAIDRLTFSSDGAIAVVVPTP</sequence>
<evidence type="ECO:0000313" key="10">
    <source>
        <dbReference type="Proteomes" id="UP001501094"/>
    </source>
</evidence>
<evidence type="ECO:0000256" key="1">
    <source>
        <dbReference type="ARBA" id="ARBA00009865"/>
    </source>
</evidence>
<keyword evidence="2" id="KW-0858">Xylan degradation</keyword>